<accession>A0A3P7KW36</accession>
<protein>
    <recommendedName>
        <fullName evidence="1">PKD/REJ-like domain-containing protein</fullName>
    </recommendedName>
</protein>
<dbReference type="InterPro" id="IPR002859">
    <property type="entry name" value="PKD/REJ-like"/>
</dbReference>
<gene>
    <name evidence="2" type="ORF">DILT_LOCUS5036</name>
</gene>
<evidence type="ECO:0000313" key="3">
    <source>
        <dbReference type="Proteomes" id="UP000281553"/>
    </source>
</evidence>
<evidence type="ECO:0000313" key="2">
    <source>
        <dbReference type="EMBL" id="VDN09205.1"/>
    </source>
</evidence>
<sequence length="279" mass="30337">MPQLSADGHHDGATCVSPTNDLILHGTCTGNCDTATAYRWELQIVAHDGEPQNLTTSQLQAAADDYTLPTLIIKASALSELDGSEDLRVCYVAVDLPSRPGVCRLFCLTDPPLLGTCHVNVSGPIPADSYVSISCEGRGNNGGPFVYRFYTKEKAGNFIFHTSSLPSFVGELPHKIGEFAVCVRVIDNYGSYDERCFVKIEFTEESPKHLFDQLHALANGTDDRLARLLADGNFNEISVACQSLATAILQATQTEEAGELHLNIPREKPQHSLSKHAFS</sequence>
<proteinExistence type="predicted"/>
<dbReference type="EMBL" id="UYRU01046603">
    <property type="protein sequence ID" value="VDN09205.1"/>
    <property type="molecule type" value="Genomic_DNA"/>
</dbReference>
<feature type="domain" description="PKD/REJ-like" evidence="1">
    <location>
        <begin position="15"/>
        <end position="235"/>
    </location>
</feature>
<name>A0A3P7KW36_DIBLA</name>
<dbReference type="AlphaFoldDB" id="A0A3P7KW36"/>
<dbReference type="Proteomes" id="UP000281553">
    <property type="component" value="Unassembled WGS sequence"/>
</dbReference>
<keyword evidence="3" id="KW-1185">Reference proteome</keyword>
<organism evidence="2 3">
    <name type="scientific">Dibothriocephalus latus</name>
    <name type="common">Fish tapeworm</name>
    <name type="synonym">Diphyllobothrium latum</name>
    <dbReference type="NCBI Taxonomy" id="60516"/>
    <lineage>
        <taxon>Eukaryota</taxon>
        <taxon>Metazoa</taxon>
        <taxon>Spiralia</taxon>
        <taxon>Lophotrochozoa</taxon>
        <taxon>Platyhelminthes</taxon>
        <taxon>Cestoda</taxon>
        <taxon>Eucestoda</taxon>
        <taxon>Diphyllobothriidea</taxon>
        <taxon>Diphyllobothriidae</taxon>
        <taxon>Dibothriocephalus</taxon>
    </lineage>
</organism>
<dbReference type="Pfam" id="PF02010">
    <property type="entry name" value="REJ"/>
    <property type="match status" value="1"/>
</dbReference>
<reference evidence="2 3" key="1">
    <citation type="submission" date="2018-11" db="EMBL/GenBank/DDBJ databases">
        <authorList>
            <consortium name="Pathogen Informatics"/>
        </authorList>
    </citation>
    <scope>NUCLEOTIDE SEQUENCE [LARGE SCALE GENOMIC DNA]</scope>
</reference>
<evidence type="ECO:0000259" key="1">
    <source>
        <dbReference type="Pfam" id="PF02010"/>
    </source>
</evidence>